<dbReference type="PANTHER" id="PTHR11403:SF7">
    <property type="entry name" value="CYTOCHROME C OXIDASE SUBUNIT 3"/>
    <property type="match status" value="1"/>
</dbReference>
<dbReference type="InterPro" id="IPR035973">
    <property type="entry name" value="Cyt_c_oxidase_su3-like_sf"/>
</dbReference>
<evidence type="ECO:0000256" key="5">
    <source>
        <dbReference type="ARBA" id="ARBA00022967"/>
    </source>
</evidence>
<organism evidence="13 14">
    <name type="scientific">Plasticicumulans lactativorans</name>
    <dbReference type="NCBI Taxonomy" id="1133106"/>
    <lineage>
        <taxon>Bacteria</taxon>
        <taxon>Pseudomonadati</taxon>
        <taxon>Pseudomonadota</taxon>
        <taxon>Gammaproteobacteria</taxon>
        <taxon>Candidatus Competibacteraceae</taxon>
        <taxon>Plasticicumulans</taxon>
    </lineage>
</organism>
<dbReference type="RefSeq" id="WP_132539507.1">
    <property type="nucleotide sequence ID" value="NZ_SLWY01000005.1"/>
</dbReference>
<dbReference type="PROSITE" id="PS50253">
    <property type="entry name" value="COX3"/>
    <property type="match status" value="1"/>
</dbReference>
<evidence type="ECO:0000313" key="14">
    <source>
        <dbReference type="Proteomes" id="UP000295765"/>
    </source>
</evidence>
<dbReference type="EMBL" id="SLWY01000005">
    <property type="protein sequence ID" value="TCO82249.1"/>
    <property type="molecule type" value="Genomic_DNA"/>
</dbReference>
<feature type="transmembrane region" description="Helical" evidence="11">
    <location>
        <begin position="269"/>
        <end position="287"/>
    </location>
</feature>
<keyword evidence="14" id="KW-1185">Reference proteome</keyword>
<evidence type="ECO:0000256" key="11">
    <source>
        <dbReference type="SAM" id="Phobius"/>
    </source>
</evidence>
<evidence type="ECO:0000259" key="12">
    <source>
        <dbReference type="PROSITE" id="PS50253"/>
    </source>
</evidence>
<dbReference type="FunFam" id="1.20.120.80:FF:000003">
    <property type="entry name" value="Cytochrome c oxidase subunit 3"/>
    <property type="match status" value="1"/>
</dbReference>
<feature type="transmembrane region" description="Helical" evidence="11">
    <location>
        <begin position="224"/>
        <end position="249"/>
    </location>
</feature>
<name>A0A4R2LCM3_9GAMM</name>
<sequence>MSEVHHGSYYVPHSSVWPIVGSVGLFTTMLGGANWLNGHSNTLFIIGLSIMIVMLFGWFGTVIRESEGGFYNAQMDRSFRWGMSWFIFSEVMFFAAFFGALFYAREFALPWLGGSAESKFGTHEFLWPNFETHWPTNGPGFVGGSFEVMGAWGLPAINTLILLSSGVTVTWAHWGLLKNNRRQLIIGLAATVALGFLFVTLQAIEYSHAYQHMNLKLSTGIYGSTFFMLTGFHGLHVTMGAIILSVVLFRSIAGHFTAEKHFAFEAAAWYWHFVDVVWLGLFVFVYWL</sequence>
<feature type="transmembrane region" description="Helical" evidence="11">
    <location>
        <begin position="184"/>
        <end position="204"/>
    </location>
</feature>
<evidence type="ECO:0000313" key="13">
    <source>
        <dbReference type="EMBL" id="TCO82249.1"/>
    </source>
</evidence>
<dbReference type="SUPFAM" id="SSF81452">
    <property type="entry name" value="Cytochrome c oxidase subunit III-like"/>
    <property type="match status" value="1"/>
</dbReference>
<gene>
    <name evidence="13" type="ORF">EV699_10531</name>
</gene>
<evidence type="ECO:0000256" key="8">
    <source>
        <dbReference type="ARBA" id="ARBA00031400"/>
    </source>
</evidence>
<feature type="domain" description="Heme-copper oxidase subunit III family profile" evidence="12">
    <location>
        <begin position="5"/>
        <end position="288"/>
    </location>
</feature>
<dbReference type="GO" id="GO:0019646">
    <property type="term" value="P:aerobic electron transport chain"/>
    <property type="evidence" value="ECO:0007669"/>
    <property type="project" value="InterPro"/>
</dbReference>
<dbReference type="EC" id="7.1.1.9" evidence="3"/>
<comment type="subcellular location">
    <subcellularLocation>
        <location evidence="10">Cell membrane</location>
        <topology evidence="10">Multi-pass membrane protein</topology>
    </subcellularLocation>
    <subcellularLocation>
        <location evidence="1">Membrane</location>
        <topology evidence="1">Multi-pass membrane protein</topology>
    </subcellularLocation>
</comment>
<accession>A0A4R2LCM3</accession>
<dbReference type="Gene3D" id="1.20.120.80">
    <property type="entry name" value="Cytochrome c oxidase, subunit III, four-helix bundle"/>
    <property type="match status" value="1"/>
</dbReference>
<keyword evidence="5" id="KW-1278">Translocase</keyword>
<evidence type="ECO:0000256" key="6">
    <source>
        <dbReference type="ARBA" id="ARBA00022989"/>
    </source>
</evidence>
<dbReference type="PANTHER" id="PTHR11403">
    <property type="entry name" value="CYTOCHROME C OXIDASE SUBUNIT III"/>
    <property type="match status" value="1"/>
</dbReference>
<dbReference type="AlphaFoldDB" id="A0A4R2LCM3"/>
<dbReference type="GO" id="GO:0004129">
    <property type="term" value="F:cytochrome-c oxidase activity"/>
    <property type="evidence" value="ECO:0007669"/>
    <property type="project" value="UniProtKB-EC"/>
</dbReference>
<dbReference type="Gene3D" id="1.10.287.70">
    <property type="match status" value="1"/>
</dbReference>
<comment type="caution">
    <text evidence="13">The sequence shown here is derived from an EMBL/GenBank/DDBJ whole genome shotgun (WGS) entry which is preliminary data.</text>
</comment>
<dbReference type="OrthoDB" id="9810850at2"/>
<dbReference type="GO" id="GO:0005886">
    <property type="term" value="C:plasma membrane"/>
    <property type="evidence" value="ECO:0007669"/>
    <property type="project" value="UniProtKB-SubCell"/>
</dbReference>
<proteinExistence type="inferred from homology"/>
<evidence type="ECO:0000256" key="4">
    <source>
        <dbReference type="ARBA" id="ARBA00022692"/>
    </source>
</evidence>
<dbReference type="InterPro" id="IPR024791">
    <property type="entry name" value="Cyt_c/ubiquinol_Oxase_su3"/>
</dbReference>
<feature type="transmembrane region" description="Helical" evidence="11">
    <location>
        <begin position="42"/>
        <end position="63"/>
    </location>
</feature>
<dbReference type="InterPro" id="IPR013833">
    <property type="entry name" value="Cyt_c_oxidase_su3_a-hlx"/>
</dbReference>
<evidence type="ECO:0000256" key="7">
    <source>
        <dbReference type="ARBA" id="ARBA00023136"/>
    </source>
</evidence>
<keyword evidence="4 10" id="KW-0812">Transmembrane</keyword>
<evidence type="ECO:0000256" key="2">
    <source>
        <dbReference type="ARBA" id="ARBA00010581"/>
    </source>
</evidence>
<protein>
    <recommendedName>
        <fullName evidence="3">cytochrome-c oxidase</fullName>
        <ecNumber evidence="3">7.1.1.9</ecNumber>
    </recommendedName>
    <alternativeName>
        <fullName evidence="8">Cytochrome aa3 subunit 3</fullName>
    </alternativeName>
    <alternativeName>
        <fullName evidence="9">Cytochrome c oxidase polypeptide III</fullName>
    </alternativeName>
</protein>
<feature type="transmembrane region" description="Helical" evidence="11">
    <location>
        <begin position="152"/>
        <end position="172"/>
    </location>
</feature>
<comment type="similarity">
    <text evidence="2 10">Belongs to the cytochrome c oxidase subunit 3 family.</text>
</comment>
<dbReference type="Pfam" id="PF00510">
    <property type="entry name" value="COX3"/>
    <property type="match status" value="1"/>
</dbReference>
<dbReference type="InterPro" id="IPR000298">
    <property type="entry name" value="Cyt_c_oxidase-like_su3"/>
</dbReference>
<keyword evidence="7 11" id="KW-0472">Membrane</keyword>
<evidence type="ECO:0000256" key="3">
    <source>
        <dbReference type="ARBA" id="ARBA00012949"/>
    </source>
</evidence>
<reference evidence="13 14" key="1">
    <citation type="submission" date="2019-03" db="EMBL/GenBank/DDBJ databases">
        <title>Genomic Encyclopedia of Type Strains, Phase IV (KMG-IV): sequencing the most valuable type-strain genomes for metagenomic binning, comparative biology and taxonomic classification.</title>
        <authorList>
            <person name="Goeker M."/>
        </authorList>
    </citation>
    <scope>NUCLEOTIDE SEQUENCE [LARGE SCALE GENOMIC DNA]</scope>
    <source>
        <strain evidence="13 14">DSM 25287</strain>
    </source>
</reference>
<evidence type="ECO:0000256" key="1">
    <source>
        <dbReference type="ARBA" id="ARBA00004141"/>
    </source>
</evidence>
<evidence type="ECO:0000256" key="9">
    <source>
        <dbReference type="ARBA" id="ARBA00031625"/>
    </source>
</evidence>
<dbReference type="InterPro" id="IPR033945">
    <property type="entry name" value="Cyt_c_oxase_su3_dom"/>
</dbReference>
<dbReference type="Proteomes" id="UP000295765">
    <property type="component" value="Unassembled WGS sequence"/>
</dbReference>
<dbReference type="CDD" id="cd01665">
    <property type="entry name" value="Cyt_c_Oxidase_III"/>
    <property type="match status" value="1"/>
</dbReference>
<keyword evidence="6 11" id="KW-1133">Transmembrane helix</keyword>
<feature type="transmembrane region" description="Helical" evidence="11">
    <location>
        <begin position="16"/>
        <end position="36"/>
    </location>
</feature>
<feature type="transmembrane region" description="Helical" evidence="11">
    <location>
        <begin position="84"/>
        <end position="104"/>
    </location>
</feature>
<evidence type="ECO:0000256" key="10">
    <source>
        <dbReference type="RuleBase" id="RU003376"/>
    </source>
</evidence>